<evidence type="ECO:0000313" key="2">
    <source>
        <dbReference type="EMBL" id="MFB9210278.1"/>
    </source>
</evidence>
<proteinExistence type="predicted"/>
<dbReference type="RefSeq" id="WP_290249697.1">
    <property type="nucleotide sequence ID" value="NZ_JAUFQT010000002.1"/>
</dbReference>
<accession>A0ABV5J0C8</accession>
<protein>
    <submittedName>
        <fullName evidence="2">Glycoside hydrolase family 2 TIM barrel-domain containing protein</fullName>
    </submittedName>
</protein>
<evidence type="ECO:0000259" key="1">
    <source>
        <dbReference type="Pfam" id="PF02836"/>
    </source>
</evidence>
<feature type="domain" description="Glycoside hydrolase family 2 catalytic" evidence="1">
    <location>
        <begin position="8"/>
        <end position="99"/>
    </location>
</feature>
<name>A0ABV5J0C8_9BACT</name>
<dbReference type="SUPFAM" id="SSF51445">
    <property type="entry name" value="(Trans)glycosidases"/>
    <property type="match status" value="1"/>
</dbReference>
<dbReference type="EMBL" id="JBHMEW010000005">
    <property type="protein sequence ID" value="MFB9210278.1"/>
    <property type="molecule type" value="Genomic_DNA"/>
</dbReference>
<gene>
    <name evidence="2" type="ORF">ACFFUR_00525</name>
</gene>
<dbReference type="Proteomes" id="UP001589654">
    <property type="component" value="Unassembled WGS sequence"/>
</dbReference>
<dbReference type="InterPro" id="IPR017853">
    <property type="entry name" value="GH"/>
</dbReference>
<dbReference type="GO" id="GO:0016787">
    <property type="term" value="F:hydrolase activity"/>
    <property type="evidence" value="ECO:0007669"/>
    <property type="project" value="UniProtKB-KW"/>
</dbReference>
<comment type="caution">
    <text evidence="2">The sequence shown here is derived from an EMBL/GenBank/DDBJ whole genome shotgun (WGS) entry which is preliminary data.</text>
</comment>
<dbReference type="Pfam" id="PF02836">
    <property type="entry name" value="Glyco_hydro_2_C"/>
    <property type="match status" value="1"/>
</dbReference>
<reference evidence="2 3" key="1">
    <citation type="submission" date="2024-09" db="EMBL/GenBank/DDBJ databases">
        <authorList>
            <person name="Sun Q."/>
            <person name="Mori K."/>
        </authorList>
    </citation>
    <scope>NUCLEOTIDE SEQUENCE [LARGE SCALE GENOMIC DNA]</scope>
    <source>
        <strain evidence="2 3">CECT 7682</strain>
    </source>
</reference>
<sequence>MYTAPTDEALRYDLEMTKKLDFNMTRKYIKVETYRWYYWCDKLGLMVWLDMPSPNSYTANNPEPNKEAFTNEMMRMVETNWNSPGIVMWVIFNEGQAQHDT</sequence>
<dbReference type="InterPro" id="IPR006103">
    <property type="entry name" value="Glyco_hydro_2_cat"/>
</dbReference>
<dbReference type="Gene3D" id="3.20.20.80">
    <property type="entry name" value="Glycosidases"/>
    <property type="match status" value="1"/>
</dbReference>
<dbReference type="InterPro" id="IPR051913">
    <property type="entry name" value="GH2_Domain-Containing"/>
</dbReference>
<dbReference type="PANTHER" id="PTHR42732:SF2">
    <property type="entry name" value="BETA-MANNOSIDASE"/>
    <property type="match status" value="1"/>
</dbReference>
<organism evidence="2 3">
    <name type="scientific">Echinicola jeungdonensis</name>
    <dbReference type="NCBI Taxonomy" id="709343"/>
    <lineage>
        <taxon>Bacteria</taxon>
        <taxon>Pseudomonadati</taxon>
        <taxon>Bacteroidota</taxon>
        <taxon>Cytophagia</taxon>
        <taxon>Cytophagales</taxon>
        <taxon>Cyclobacteriaceae</taxon>
        <taxon>Echinicola</taxon>
    </lineage>
</organism>
<evidence type="ECO:0000313" key="3">
    <source>
        <dbReference type="Proteomes" id="UP001589654"/>
    </source>
</evidence>
<keyword evidence="2" id="KW-0378">Hydrolase</keyword>
<keyword evidence="3" id="KW-1185">Reference proteome</keyword>
<dbReference type="PANTHER" id="PTHR42732">
    <property type="entry name" value="BETA-GALACTOSIDASE"/>
    <property type="match status" value="1"/>
</dbReference>